<sequence>MSSASAANTQGKCTLGVEGRGMLEGFPLLSRFSVPFADIDMLHHVNNVAYIRWAEMMRAEYFARVMGEAIDGNHGMIQANISFTYEKQLAYREQIAVGCKVSRMGTKSWDFTYEVWSETFVHRAAYGTTTVVAYDFEAQRTIVVPDSWRAAIAAFESGPQILFH</sequence>
<evidence type="ECO:0000256" key="1">
    <source>
        <dbReference type="ARBA" id="ARBA00005953"/>
    </source>
</evidence>
<dbReference type="EMBL" id="CABL01000019">
    <property type="protein sequence ID" value="CBH76000.1"/>
    <property type="molecule type" value="Genomic_DNA"/>
</dbReference>
<evidence type="ECO:0000256" key="2">
    <source>
        <dbReference type="ARBA" id="ARBA00022801"/>
    </source>
</evidence>
<protein>
    <submittedName>
        <fullName evidence="3">Thioesterase superfamily</fullName>
    </submittedName>
</protein>
<dbReference type="SUPFAM" id="SSF54637">
    <property type="entry name" value="Thioesterase/thiol ester dehydrase-isomerase"/>
    <property type="match status" value="1"/>
</dbReference>
<dbReference type="InterPro" id="IPR050563">
    <property type="entry name" value="4-hydroxybenzoyl-CoA_TE"/>
</dbReference>
<dbReference type="Gene3D" id="3.10.129.10">
    <property type="entry name" value="Hotdog Thioesterase"/>
    <property type="match status" value="1"/>
</dbReference>
<comment type="caution">
    <text evidence="3">The sequence shown here is derived from an EMBL/GenBank/DDBJ whole genome shotgun (WGS) entry which is preliminary data.</text>
</comment>
<dbReference type="PANTHER" id="PTHR31793">
    <property type="entry name" value="4-HYDROXYBENZOYL-COA THIOESTERASE FAMILY MEMBER"/>
    <property type="match status" value="1"/>
</dbReference>
<accession>E6PHR2</accession>
<keyword evidence="2" id="KW-0378">Hydrolase</keyword>
<dbReference type="CDD" id="cd00586">
    <property type="entry name" value="4HBT"/>
    <property type="match status" value="1"/>
</dbReference>
<reference evidence="3" key="1">
    <citation type="submission" date="2009-10" db="EMBL/GenBank/DDBJ databases">
        <title>Diversity of trophic interactions inside an arsenic-rich microbial ecosystem.</title>
        <authorList>
            <person name="Bertin P.N."/>
            <person name="Heinrich-Salmeron A."/>
            <person name="Pelletier E."/>
            <person name="Goulhen-Chollet F."/>
            <person name="Arsene-Ploetze F."/>
            <person name="Gallien S."/>
            <person name="Calteau A."/>
            <person name="Vallenet D."/>
            <person name="Casiot C."/>
            <person name="Chane-Woon-Ming B."/>
            <person name="Giloteaux L."/>
            <person name="Barakat M."/>
            <person name="Bonnefoy V."/>
            <person name="Bruneel O."/>
            <person name="Chandler M."/>
            <person name="Cleiss J."/>
            <person name="Duran R."/>
            <person name="Elbaz-Poulichet F."/>
            <person name="Fonknechten N."/>
            <person name="Lauga B."/>
            <person name="Mornico D."/>
            <person name="Ortet P."/>
            <person name="Schaeffer C."/>
            <person name="Siguier P."/>
            <person name="Alexander Thil Smith A."/>
            <person name="Van Dorsselaer A."/>
            <person name="Weissenbach J."/>
            <person name="Medigue C."/>
            <person name="Le Paslier D."/>
        </authorList>
    </citation>
    <scope>NUCLEOTIDE SEQUENCE</scope>
</reference>
<comment type="similarity">
    <text evidence="1">Belongs to the 4-hydroxybenzoyl-CoA thioesterase family.</text>
</comment>
<organism evidence="3">
    <name type="scientific">mine drainage metagenome</name>
    <dbReference type="NCBI Taxonomy" id="410659"/>
    <lineage>
        <taxon>unclassified sequences</taxon>
        <taxon>metagenomes</taxon>
        <taxon>ecological metagenomes</taxon>
    </lineage>
</organism>
<dbReference type="Pfam" id="PF13279">
    <property type="entry name" value="4HBT_2"/>
    <property type="match status" value="1"/>
</dbReference>
<name>E6PHR2_9ZZZZ</name>
<dbReference type="InterPro" id="IPR029069">
    <property type="entry name" value="HotDog_dom_sf"/>
</dbReference>
<dbReference type="AlphaFoldDB" id="E6PHR2"/>
<gene>
    <name evidence="3" type="ORF">CARN1_0480</name>
</gene>
<dbReference type="PANTHER" id="PTHR31793:SF27">
    <property type="entry name" value="NOVEL THIOESTERASE SUPERFAMILY DOMAIN AND SAPOSIN A-TYPE DOMAIN CONTAINING PROTEIN (0610012H03RIK)"/>
    <property type="match status" value="1"/>
</dbReference>
<evidence type="ECO:0000313" key="3">
    <source>
        <dbReference type="EMBL" id="CBH76000.1"/>
    </source>
</evidence>
<proteinExistence type="inferred from homology"/>
<dbReference type="GO" id="GO:0047617">
    <property type="term" value="F:fatty acyl-CoA hydrolase activity"/>
    <property type="evidence" value="ECO:0007669"/>
    <property type="project" value="TreeGrafter"/>
</dbReference>